<comment type="caution">
    <text evidence="1">The sequence shown here is derived from an EMBL/GenBank/DDBJ whole genome shotgun (WGS) entry which is preliminary data.</text>
</comment>
<evidence type="ECO:0000313" key="2">
    <source>
        <dbReference type="Proteomes" id="UP000813444"/>
    </source>
</evidence>
<dbReference type="AlphaFoldDB" id="A0A8K0SG23"/>
<proteinExistence type="predicted"/>
<name>A0A8K0SG23_9HYPO</name>
<sequence length="495" mass="56968">MAILDPNKDFHVVARAAIEKNSSQFAGVQRPLENVRYELEMPLQLNPDEDPLPCRETPEETAEISKIFSAQLHALYAEVASFQARSLASIEEANLAPIDGEKGLAVHVTIGGQSFDIYPHCHHRLYHARRLTLQDPETLPTLPFVHKLRILTANNHDNPYHFGRARPISLRVPLECLVRLPSATEINCPWLWERMPIAVGGRTERHYTRLWEGPWRDARHEFGAAVEELDQRIPATLTKAKLYFFRARALADEDHSRVMPNLVYPAARDPVSLGLRTLATKLEELSLRAFITDDLFPPPEAPWSRMRRLYIEFHPFRPDGSWYFDGPDGKNPHPQGFIVSDEHYPPHRDTPEDKEIDEEWNYHPSADCGEPQPDMFRTEPVTDKIEPLISAFASAVKNMGALEEAELFTYLWWYPAENREHVVGEPFPDTSDEGVYKWGLRYVSGNAAGKGSVQWQVGAWRPSQDVMMLFEELGEQEYLDFEKQERRRIKQDFLE</sequence>
<accession>A0A8K0SG23</accession>
<gene>
    <name evidence="1" type="ORF">B0I35DRAFT_483822</name>
</gene>
<protein>
    <submittedName>
        <fullName evidence="1">Uncharacterized protein</fullName>
    </submittedName>
</protein>
<organism evidence="1 2">
    <name type="scientific">Stachybotrys elegans</name>
    <dbReference type="NCBI Taxonomy" id="80388"/>
    <lineage>
        <taxon>Eukaryota</taxon>
        <taxon>Fungi</taxon>
        <taxon>Dikarya</taxon>
        <taxon>Ascomycota</taxon>
        <taxon>Pezizomycotina</taxon>
        <taxon>Sordariomycetes</taxon>
        <taxon>Hypocreomycetidae</taxon>
        <taxon>Hypocreales</taxon>
        <taxon>Stachybotryaceae</taxon>
        <taxon>Stachybotrys</taxon>
    </lineage>
</organism>
<dbReference type="Proteomes" id="UP000813444">
    <property type="component" value="Unassembled WGS sequence"/>
</dbReference>
<keyword evidence="2" id="KW-1185">Reference proteome</keyword>
<reference evidence="1" key="1">
    <citation type="journal article" date="2021" name="Nat. Commun.">
        <title>Genetic determinants of endophytism in the Arabidopsis root mycobiome.</title>
        <authorList>
            <person name="Mesny F."/>
            <person name="Miyauchi S."/>
            <person name="Thiergart T."/>
            <person name="Pickel B."/>
            <person name="Atanasova L."/>
            <person name="Karlsson M."/>
            <person name="Huettel B."/>
            <person name="Barry K.W."/>
            <person name="Haridas S."/>
            <person name="Chen C."/>
            <person name="Bauer D."/>
            <person name="Andreopoulos W."/>
            <person name="Pangilinan J."/>
            <person name="LaButti K."/>
            <person name="Riley R."/>
            <person name="Lipzen A."/>
            <person name="Clum A."/>
            <person name="Drula E."/>
            <person name="Henrissat B."/>
            <person name="Kohler A."/>
            <person name="Grigoriev I.V."/>
            <person name="Martin F.M."/>
            <person name="Hacquard S."/>
        </authorList>
    </citation>
    <scope>NUCLEOTIDE SEQUENCE</scope>
    <source>
        <strain evidence="1">MPI-CAGE-CH-0235</strain>
    </source>
</reference>
<evidence type="ECO:0000313" key="1">
    <source>
        <dbReference type="EMBL" id="KAH7305461.1"/>
    </source>
</evidence>
<dbReference type="OrthoDB" id="5985073at2759"/>
<dbReference type="EMBL" id="JAGPNK010000018">
    <property type="protein sequence ID" value="KAH7305461.1"/>
    <property type="molecule type" value="Genomic_DNA"/>
</dbReference>